<dbReference type="RefSeq" id="WP_143942439.1">
    <property type="nucleotide sequence ID" value="NZ_VKLS01000134.1"/>
</dbReference>
<dbReference type="AlphaFoldDB" id="A0A553ZHA8"/>
<keyword evidence="3" id="KW-1185">Reference proteome</keyword>
<dbReference type="Gene3D" id="3.30.530.20">
    <property type="match status" value="1"/>
</dbReference>
<dbReference type="Proteomes" id="UP000320888">
    <property type="component" value="Unassembled WGS sequence"/>
</dbReference>
<dbReference type="Pfam" id="PF03364">
    <property type="entry name" value="Polyketide_cyc"/>
    <property type="match status" value="1"/>
</dbReference>
<organism evidence="2 3">
    <name type="scientific">Streptomyces benahoarensis</name>
    <dbReference type="NCBI Taxonomy" id="2595054"/>
    <lineage>
        <taxon>Bacteria</taxon>
        <taxon>Bacillati</taxon>
        <taxon>Actinomycetota</taxon>
        <taxon>Actinomycetes</taxon>
        <taxon>Kitasatosporales</taxon>
        <taxon>Streptomycetaceae</taxon>
        <taxon>Streptomyces</taxon>
    </lineage>
</organism>
<accession>A0A553ZHA8</accession>
<sequence length="153" mass="17431">MPSWSRALHRYRFRSVWLLPDTPPAVVYAVLERVESYPLWWPQVRAVDRAGESGGTARFRSFLPYDLDVVAGEAARDPRAGVLEVTLRGDLEGWVRWTVAARGGGTRVLFEQEVEVRKPLLRRLALPGRPLFVLNHALMMRSGRRGLAVWLAR</sequence>
<dbReference type="InterPro" id="IPR023393">
    <property type="entry name" value="START-like_dom_sf"/>
</dbReference>
<dbReference type="OrthoDB" id="5402478at2"/>
<evidence type="ECO:0000313" key="3">
    <source>
        <dbReference type="Proteomes" id="UP000320888"/>
    </source>
</evidence>
<reference evidence="2 3" key="1">
    <citation type="submission" date="2019-07" db="EMBL/GenBank/DDBJ databases">
        <title>Draft genome for Streptomyces benahoarensis MZ03-48.</title>
        <authorList>
            <person name="Gonzalez-Pimentel J.L."/>
        </authorList>
    </citation>
    <scope>NUCLEOTIDE SEQUENCE [LARGE SCALE GENOMIC DNA]</scope>
    <source>
        <strain evidence="2 3">MZ03-48</strain>
    </source>
</reference>
<name>A0A553ZHA8_9ACTN</name>
<comment type="caution">
    <text evidence="2">The sequence shown here is derived from an EMBL/GenBank/DDBJ whole genome shotgun (WGS) entry which is preliminary data.</text>
</comment>
<gene>
    <name evidence="2" type="ORF">FNZ23_13380</name>
</gene>
<proteinExistence type="predicted"/>
<evidence type="ECO:0000259" key="1">
    <source>
        <dbReference type="Pfam" id="PF03364"/>
    </source>
</evidence>
<protein>
    <submittedName>
        <fullName evidence="2">Polyketide cyclase</fullName>
    </submittedName>
</protein>
<dbReference type="EMBL" id="VKLS01000134">
    <property type="protein sequence ID" value="TSB40756.1"/>
    <property type="molecule type" value="Genomic_DNA"/>
</dbReference>
<evidence type="ECO:0000313" key="2">
    <source>
        <dbReference type="EMBL" id="TSB40756.1"/>
    </source>
</evidence>
<dbReference type="InterPro" id="IPR005031">
    <property type="entry name" value="COQ10_START"/>
</dbReference>
<feature type="domain" description="Coenzyme Q-binding protein COQ10 START" evidence="1">
    <location>
        <begin position="23"/>
        <end position="126"/>
    </location>
</feature>
<dbReference type="SUPFAM" id="SSF55961">
    <property type="entry name" value="Bet v1-like"/>
    <property type="match status" value="1"/>
</dbReference>